<dbReference type="Proteomes" id="UP000439903">
    <property type="component" value="Unassembled WGS sequence"/>
</dbReference>
<organism evidence="2 3">
    <name type="scientific">Gigaspora margarita</name>
    <dbReference type="NCBI Taxonomy" id="4874"/>
    <lineage>
        <taxon>Eukaryota</taxon>
        <taxon>Fungi</taxon>
        <taxon>Fungi incertae sedis</taxon>
        <taxon>Mucoromycota</taxon>
        <taxon>Glomeromycotina</taxon>
        <taxon>Glomeromycetes</taxon>
        <taxon>Diversisporales</taxon>
        <taxon>Gigasporaceae</taxon>
        <taxon>Gigaspora</taxon>
    </lineage>
</organism>
<keyword evidence="3" id="KW-1185">Reference proteome</keyword>
<dbReference type="GO" id="GO:0000981">
    <property type="term" value="F:DNA-binding transcription factor activity, RNA polymerase II-specific"/>
    <property type="evidence" value="ECO:0007669"/>
    <property type="project" value="InterPro"/>
</dbReference>
<dbReference type="SUPFAM" id="SSF57701">
    <property type="entry name" value="Zn2/Cys6 DNA-binding domain"/>
    <property type="match status" value="1"/>
</dbReference>
<dbReference type="PANTHER" id="PTHR47431">
    <property type="entry name" value="ZN(II)2CYS6 TRANSCRIPTION FACTOR (EUROFUNG)-RELATED"/>
    <property type="match status" value="1"/>
</dbReference>
<dbReference type="PANTHER" id="PTHR47431:SF1">
    <property type="entry name" value="ZN(II)2CYS6 TRANSCRIPTION FACTOR (EUROFUNG)"/>
    <property type="match status" value="1"/>
</dbReference>
<dbReference type="CDD" id="cd00067">
    <property type="entry name" value="GAL4"/>
    <property type="match status" value="1"/>
</dbReference>
<name>A0A8H4AKN9_GIGMA</name>
<evidence type="ECO:0000313" key="2">
    <source>
        <dbReference type="EMBL" id="KAF0507673.1"/>
    </source>
</evidence>
<reference evidence="2 3" key="1">
    <citation type="journal article" date="2019" name="Environ. Microbiol.">
        <title>At the nexus of three kingdoms: the genome of the mycorrhizal fungus Gigaspora margarita provides insights into plant, endobacterial and fungal interactions.</title>
        <authorList>
            <person name="Venice F."/>
            <person name="Ghignone S."/>
            <person name="Salvioli di Fossalunga A."/>
            <person name="Amselem J."/>
            <person name="Novero M."/>
            <person name="Xianan X."/>
            <person name="Sedzielewska Toro K."/>
            <person name="Morin E."/>
            <person name="Lipzen A."/>
            <person name="Grigoriev I.V."/>
            <person name="Henrissat B."/>
            <person name="Martin F.M."/>
            <person name="Bonfante P."/>
        </authorList>
    </citation>
    <scope>NUCLEOTIDE SEQUENCE [LARGE SCALE GENOMIC DNA]</scope>
    <source>
        <strain evidence="2 3">BEG34</strain>
    </source>
</reference>
<comment type="caution">
    <text evidence="2">The sequence shown here is derived from an EMBL/GenBank/DDBJ whole genome shotgun (WGS) entry which is preliminary data.</text>
</comment>
<dbReference type="EMBL" id="WTPW01000478">
    <property type="protein sequence ID" value="KAF0507673.1"/>
    <property type="molecule type" value="Genomic_DNA"/>
</dbReference>
<sequence>MSHPRGRGPYATMACTNCRQRHAKCSEESTCAYCASHKLTCVYVKSVKKRGPKATNRTVFEQEHQFGISMPSYFEYGEEPQPIQSGAFLNQNIINFSDTFSLPNNTISFSVTSSYSPSSSIASNLDYLFRSI</sequence>
<dbReference type="PROSITE" id="PS00463">
    <property type="entry name" value="ZN2_CY6_FUNGAL_1"/>
    <property type="match status" value="1"/>
</dbReference>
<accession>A0A8H4AKN9</accession>
<evidence type="ECO:0000259" key="1">
    <source>
        <dbReference type="PROSITE" id="PS50048"/>
    </source>
</evidence>
<dbReference type="AlphaFoldDB" id="A0A8H4AKN9"/>
<dbReference type="GO" id="GO:0008270">
    <property type="term" value="F:zinc ion binding"/>
    <property type="evidence" value="ECO:0007669"/>
    <property type="project" value="InterPro"/>
</dbReference>
<dbReference type="Gene3D" id="4.10.240.10">
    <property type="entry name" value="Zn(2)-C6 fungal-type DNA-binding domain"/>
    <property type="match status" value="1"/>
</dbReference>
<proteinExistence type="predicted"/>
<dbReference type="PROSITE" id="PS50048">
    <property type="entry name" value="ZN2_CY6_FUNGAL_2"/>
    <property type="match status" value="1"/>
</dbReference>
<dbReference type="OrthoDB" id="3362851at2759"/>
<dbReference type="InterPro" id="IPR036864">
    <property type="entry name" value="Zn2-C6_fun-type_DNA-bd_sf"/>
</dbReference>
<feature type="domain" description="Zn(2)-C6 fungal-type" evidence="1">
    <location>
        <begin position="14"/>
        <end position="43"/>
    </location>
</feature>
<evidence type="ECO:0000313" key="3">
    <source>
        <dbReference type="Proteomes" id="UP000439903"/>
    </source>
</evidence>
<dbReference type="SMART" id="SM00066">
    <property type="entry name" value="GAL4"/>
    <property type="match status" value="1"/>
</dbReference>
<dbReference type="InterPro" id="IPR001138">
    <property type="entry name" value="Zn2Cys6_DnaBD"/>
</dbReference>
<gene>
    <name evidence="2" type="ORF">F8M41_018958</name>
</gene>
<protein>
    <submittedName>
        <fullName evidence="2">Fungal specific transcription factor</fullName>
    </submittedName>
</protein>
<dbReference type="Pfam" id="PF00172">
    <property type="entry name" value="Zn_clus"/>
    <property type="match status" value="1"/>
</dbReference>